<gene>
    <name evidence="1" type="ORF">RFI_01191</name>
</gene>
<dbReference type="EMBL" id="ASPP01001201">
    <property type="protein sequence ID" value="ETO35871.1"/>
    <property type="molecule type" value="Genomic_DNA"/>
</dbReference>
<evidence type="ECO:0000313" key="2">
    <source>
        <dbReference type="Proteomes" id="UP000023152"/>
    </source>
</evidence>
<evidence type="ECO:0000313" key="1">
    <source>
        <dbReference type="EMBL" id="ETO35871.1"/>
    </source>
</evidence>
<dbReference type="AlphaFoldDB" id="X6PCI1"/>
<keyword evidence="2" id="KW-1185">Reference proteome</keyword>
<protein>
    <submittedName>
        <fullName evidence="1">Uncharacterized protein</fullName>
    </submittedName>
</protein>
<comment type="caution">
    <text evidence="1">The sequence shown here is derived from an EMBL/GenBank/DDBJ whole genome shotgun (WGS) entry which is preliminary data.</text>
</comment>
<sequence length="178" mass="20752">STVFLLGRSAHFNLEKISFLQKKKISRKEEICREKGTSENKFKQKSKRLQRKLQRRCKTKEQKSNDYFPKYHQQLLFKSPTAGARNSTTYLSPSGMLPIEDIRENGYLMSRSPFNSKSNKTNSKHQVIMCWIEINIPAVFIEIFKKSLQNIIKKKTELTLFLTDVIAICGDWNAYHSA</sequence>
<organism evidence="1 2">
    <name type="scientific">Reticulomyxa filosa</name>
    <dbReference type="NCBI Taxonomy" id="46433"/>
    <lineage>
        <taxon>Eukaryota</taxon>
        <taxon>Sar</taxon>
        <taxon>Rhizaria</taxon>
        <taxon>Retaria</taxon>
        <taxon>Foraminifera</taxon>
        <taxon>Monothalamids</taxon>
        <taxon>Reticulomyxidae</taxon>
        <taxon>Reticulomyxa</taxon>
    </lineage>
</organism>
<name>X6PCI1_RETFI</name>
<accession>X6PCI1</accession>
<reference evidence="1 2" key="1">
    <citation type="journal article" date="2013" name="Curr. Biol.">
        <title>The Genome of the Foraminiferan Reticulomyxa filosa.</title>
        <authorList>
            <person name="Glockner G."/>
            <person name="Hulsmann N."/>
            <person name="Schleicher M."/>
            <person name="Noegel A.A."/>
            <person name="Eichinger L."/>
            <person name="Gallinger C."/>
            <person name="Pawlowski J."/>
            <person name="Sierra R."/>
            <person name="Euteneuer U."/>
            <person name="Pillet L."/>
            <person name="Moustafa A."/>
            <person name="Platzer M."/>
            <person name="Groth M."/>
            <person name="Szafranski K."/>
            <person name="Schliwa M."/>
        </authorList>
    </citation>
    <scope>NUCLEOTIDE SEQUENCE [LARGE SCALE GENOMIC DNA]</scope>
</reference>
<dbReference type="Proteomes" id="UP000023152">
    <property type="component" value="Unassembled WGS sequence"/>
</dbReference>
<feature type="non-terminal residue" evidence="1">
    <location>
        <position position="1"/>
    </location>
</feature>
<proteinExistence type="predicted"/>